<evidence type="ECO:0000313" key="1">
    <source>
        <dbReference type="EMBL" id="RTR40292.1"/>
    </source>
</evidence>
<dbReference type="OrthoDB" id="6399844at2"/>
<dbReference type="RefSeq" id="WP_126519357.1">
    <property type="nucleotide sequence ID" value="NZ_RXNU01000002.1"/>
</dbReference>
<sequence>MTKLIWTTESVNEKGYDFLQSVLANMGSEKFQPTVRFGTLGTGDSPNYQVKKDLGALIGVKIEVFQSRSEHHKPYTGKEVFNDDNLSEEFSYAEIKAMLPQR</sequence>
<comment type="caution">
    <text evidence="1">The sequence shown here is derived from an EMBL/GenBank/DDBJ whole genome shotgun (WGS) entry which is preliminary data.</text>
</comment>
<gene>
    <name evidence="1" type="ORF">EKG38_06135</name>
</gene>
<protein>
    <submittedName>
        <fullName evidence="1">Uncharacterized protein</fullName>
    </submittedName>
</protein>
<evidence type="ECO:0000313" key="2">
    <source>
        <dbReference type="Proteomes" id="UP000267448"/>
    </source>
</evidence>
<keyword evidence="2" id="KW-1185">Reference proteome</keyword>
<organism evidence="1 2">
    <name type="scientific">Shewanella canadensis</name>
    <dbReference type="NCBI Taxonomy" id="271096"/>
    <lineage>
        <taxon>Bacteria</taxon>
        <taxon>Pseudomonadati</taxon>
        <taxon>Pseudomonadota</taxon>
        <taxon>Gammaproteobacteria</taxon>
        <taxon>Alteromonadales</taxon>
        <taxon>Shewanellaceae</taxon>
        <taxon>Shewanella</taxon>
    </lineage>
</organism>
<accession>A0A3S0KYF2</accession>
<dbReference type="Proteomes" id="UP000267448">
    <property type="component" value="Unassembled WGS sequence"/>
</dbReference>
<proteinExistence type="predicted"/>
<reference evidence="1 2" key="1">
    <citation type="submission" date="2018-12" db="EMBL/GenBank/DDBJ databases">
        <authorList>
            <person name="Yu L."/>
        </authorList>
    </citation>
    <scope>NUCLEOTIDE SEQUENCE [LARGE SCALE GENOMIC DNA]</scope>
    <source>
        <strain evidence="1 2">HAW-EB2</strain>
    </source>
</reference>
<dbReference type="EMBL" id="RXNU01000002">
    <property type="protein sequence ID" value="RTR40292.1"/>
    <property type="molecule type" value="Genomic_DNA"/>
</dbReference>
<name>A0A3S0KYF2_9GAMM</name>
<dbReference type="AlphaFoldDB" id="A0A3S0KYF2"/>